<evidence type="ECO:0000313" key="1">
    <source>
        <dbReference type="EMBL" id="JAH92618.1"/>
    </source>
</evidence>
<proteinExistence type="predicted"/>
<protein>
    <submittedName>
        <fullName evidence="1">Uncharacterized protein</fullName>
    </submittedName>
</protein>
<reference evidence="1" key="2">
    <citation type="journal article" date="2015" name="Fish Shellfish Immunol.">
        <title>Early steps in the European eel (Anguilla anguilla)-Vibrio vulnificus interaction in the gills: Role of the RtxA13 toxin.</title>
        <authorList>
            <person name="Callol A."/>
            <person name="Pajuelo D."/>
            <person name="Ebbesson L."/>
            <person name="Teles M."/>
            <person name="MacKenzie S."/>
            <person name="Amaro C."/>
        </authorList>
    </citation>
    <scope>NUCLEOTIDE SEQUENCE</scope>
</reference>
<organism evidence="1">
    <name type="scientific">Anguilla anguilla</name>
    <name type="common">European freshwater eel</name>
    <name type="synonym">Muraena anguilla</name>
    <dbReference type="NCBI Taxonomy" id="7936"/>
    <lineage>
        <taxon>Eukaryota</taxon>
        <taxon>Metazoa</taxon>
        <taxon>Chordata</taxon>
        <taxon>Craniata</taxon>
        <taxon>Vertebrata</taxon>
        <taxon>Euteleostomi</taxon>
        <taxon>Actinopterygii</taxon>
        <taxon>Neopterygii</taxon>
        <taxon>Teleostei</taxon>
        <taxon>Anguilliformes</taxon>
        <taxon>Anguillidae</taxon>
        <taxon>Anguilla</taxon>
    </lineage>
</organism>
<dbReference type="EMBL" id="GBXM01015959">
    <property type="protein sequence ID" value="JAH92618.1"/>
    <property type="molecule type" value="Transcribed_RNA"/>
</dbReference>
<sequence length="46" mass="5283">MIDQLELPIKKESWLSELPAIFCPNVTVLLVRFTALVYPPPWDVPC</sequence>
<accession>A0A0E9WT03</accession>
<name>A0A0E9WT03_ANGAN</name>
<dbReference type="AlphaFoldDB" id="A0A0E9WT03"/>
<reference evidence="1" key="1">
    <citation type="submission" date="2014-11" db="EMBL/GenBank/DDBJ databases">
        <authorList>
            <person name="Amaro Gonzalez C."/>
        </authorList>
    </citation>
    <scope>NUCLEOTIDE SEQUENCE</scope>
</reference>